<keyword evidence="2 5" id="KW-0479">Metal-binding</keyword>
<comment type="similarity">
    <text evidence="1 5">Belongs to the iron/ascorbate-dependent oxidoreductase family.</text>
</comment>
<evidence type="ECO:0000259" key="7">
    <source>
        <dbReference type="PROSITE" id="PS51471"/>
    </source>
</evidence>
<dbReference type="InterPro" id="IPR027443">
    <property type="entry name" value="IPNS-like_sf"/>
</dbReference>
<evidence type="ECO:0000313" key="8">
    <source>
        <dbReference type="EMBL" id="KAF3950807.1"/>
    </source>
</evidence>
<organism evidence="8 9">
    <name type="scientific">Castanea mollissima</name>
    <name type="common">Chinese chestnut</name>
    <dbReference type="NCBI Taxonomy" id="60419"/>
    <lineage>
        <taxon>Eukaryota</taxon>
        <taxon>Viridiplantae</taxon>
        <taxon>Streptophyta</taxon>
        <taxon>Embryophyta</taxon>
        <taxon>Tracheophyta</taxon>
        <taxon>Spermatophyta</taxon>
        <taxon>Magnoliopsida</taxon>
        <taxon>eudicotyledons</taxon>
        <taxon>Gunneridae</taxon>
        <taxon>Pentapetalae</taxon>
        <taxon>rosids</taxon>
        <taxon>fabids</taxon>
        <taxon>Fagales</taxon>
        <taxon>Fagaceae</taxon>
        <taxon>Castanea</taxon>
    </lineage>
</organism>
<protein>
    <recommendedName>
        <fullName evidence="7">Fe2OG dioxygenase domain-containing protein</fullName>
    </recommendedName>
</protein>
<dbReference type="GO" id="GO:0046872">
    <property type="term" value="F:metal ion binding"/>
    <property type="evidence" value="ECO:0007669"/>
    <property type="project" value="UniProtKB-KW"/>
</dbReference>
<evidence type="ECO:0000256" key="2">
    <source>
        <dbReference type="ARBA" id="ARBA00022723"/>
    </source>
</evidence>
<feature type="domain" description="Fe2OG dioxygenase" evidence="7">
    <location>
        <begin position="175"/>
        <end position="276"/>
    </location>
</feature>
<proteinExistence type="inferred from homology"/>
<dbReference type="AlphaFoldDB" id="A0A8J4QL44"/>
<dbReference type="InterPro" id="IPR005123">
    <property type="entry name" value="Oxoglu/Fe-dep_dioxygenase_dom"/>
</dbReference>
<evidence type="ECO:0000256" key="3">
    <source>
        <dbReference type="ARBA" id="ARBA00023002"/>
    </source>
</evidence>
<sequence length="328" mass="36665">MVANSTDENQAGDSNLDRKSEIQAFDESKTGVKGLLDSGVTQIPRIFHCAQLSPDERSGSDYQFSIPVIDLEGIHNNSILRTEVIDKVRDACEKWGFFRTLRKRKSSIRAIMEKKCSIYPIMTSPNPPELEELPAVCRHIVDEYSKRAINLGLSLFELLSEALGLNPSHLKDMDCAEGLLLLGNYYPKCPEPELTLGTSVHTDGSFITILLQDHVGGLQVLHENQWVNVPPVHGALVVNVGDLLQLITNDKFISVNHRVLAKHVGPRISVATFFRPNVQASSRVYGPIKELLSEENLPLYRETDAKEYLARYFSKGVDGISPLQQFRL</sequence>
<dbReference type="EMBL" id="JRKL02005261">
    <property type="protein sequence ID" value="KAF3950807.1"/>
    <property type="molecule type" value="Genomic_DNA"/>
</dbReference>
<dbReference type="PANTHER" id="PTHR10209">
    <property type="entry name" value="OXIDOREDUCTASE, 2OG-FE II OXYGENASE FAMILY PROTEIN"/>
    <property type="match status" value="1"/>
</dbReference>
<accession>A0A8J4QL44</accession>
<dbReference type="InterPro" id="IPR044861">
    <property type="entry name" value="IPNS-like_FE2OG_OXY"/>
</dbReference>
<keyword evidence="9" id="KW-1185">Reference proteome</keyword>
<evidence type="ECO:0000256" key="5">
    <source>
        <dbReference type="RuleBase" id="RU003682"/>
    </source>
</evidence>
<dbReference type="Pfam" id="PF03171">
    <property type="entry name" value="2OG-FeII_Oxy"/>
    <property type="match status" value="1"/>
</dbReference>
<dbReference type="FunFam" id="2.60.120.330:FF:000080">
    <property type="entry name" value="Uncharacterized protein"/>
    <property type="match status" value="1"/>
</dbReference>
<dbReference type="SUPFAM" id="SSF51197">
    <property type="entry name" value="Clavaminate synthase-like"/>
    <property type="match status" value="1"/>
</dbReference>
<keyword evidence="4 5" id="KW-0408">Iron</keyword>
<evidence type="ECO:0000256" key="6">
    <source>
        <dbReference type="SAM" id="MobiDB-lite"/>
    </source>
</evidence>
<reference evidence="8" key="1">
    <citation type="submission" date="2020-03" db="EMBL/GenBank/DDBJ databases">
        <title>Castanea mollissima Vanexum genome sequencing.</title>
        <authorList>
            <person name="Staton M."/>
        </authorList>
    </citation>
    <scope>NUCLEOTIDE SEQUENCE</scope>
    <source>
        <tissue evidence="8">Leaf</tissue>
    </source>
</reference>
<dbReference type="GO" id="GO:0051213">
    <property type="term" value="F:dioxygenase activity"/>
    <property type="evidence" value="ECO:0007669"/>
    <property type="project" value="UniProtKB-ARBA"/>
</dbReference>
<gene>
    <name evidence="8" type="ORF">CMV_023485</name>
</gene>
<dbReference type="PANTHER" id="PTHR10209:SF672">
    <property type="entry name" value="2-OXOGLUTARATE-DEPENDENT DIOXYGENASE"/>
    <property type="match status" value="1"/>
</dbReference>
<dbReference type="Gene3D" id="2.60.120.330">
    <property type="entry name" value="B-lactam Antibiotic, Isopenicillin N Synthase, Chain"/>
    <property type="match status" value="2"/>
</dbReference>
<evidence type="ECO:0000313" key="9">
    <source>
        <dbReference type="Proteomes" id="UP000737018"/>
    </source>
</evidence>
<dbReference type="Proteomes" id="UP000737018">
    <property type="component" value="Unassembled WGS sequence"/>
</dbReference>
<feature type="region of interest" description="Disordered" evidence="6">
    <location>
        <begin position="1"/>
        <end position="22"/>
    </location>
</feature>
<comment type="caution">
    <text evidence="8">The sequence shown here is derived from an EMBL/GenBank/DDBJ whole genome shotgun (WGS) entry which is preliminary data.</text>
</comment>
<evidence type="ECO:0000256" key="1">
    <source>
        <dbReference type="ARBA" id="ARBA00008056"/>
    </source>
</evidence>
<evidence type="ECO:0000256" key="4">
    <source>
        <dbReference type="ARBA" id="ARBA00023004"/>
    </source>
</evidence>
<feature type="compositionally biased region" description="Polar residues" evidence="6">
    <location>
        <begin position="1"/>
        <end position="13"/>
    </location>
</feature>
<dbReference type="OrthoDB" id="288590at2759"/>
<dbReference type="PROSITE" id="PS51471">
    <property type="entry name" value="FE2OG_OXY"/>
    <property type="match status" value="1"/>
</dbReference>
<name>A0A8J4QL44_9ROSI</name>
<keyword evidence="3 5" id="KW-0560">Oxidoreductase</keyword>